<feature type="binding site" evidence="8">
    <location>
        <position position="144"/>
    </location>
    <ligand>
        <name>ATP</name>
        <dbReference type="ChEBI" id="CHEBI:30616"/>
    </ligand>
</feature>
<proteinExistence type="inferred from homology"/>
<comment type="subunit">
    <text evidence="8">Oligomerizes as a right-handed, spiral filament on DNA at oriC.</text>
</comment>
<dbReference type="PRINTS" id="PR00051">
    <property type="entry name" value="DNAA"/>
</dbReference>
<dbReference type="KEGG" id="salx:SALLE_v1c00010"/>
<dbReference type="InterPro" id="IPR013317">
    <property type="entry name" value="DnaA_dom"/>
</dbReference>
<feature type="binding site" evidence="8">
    <location>
        <position position="148"/>
    </location>
    <ligand>
        <name>ATP</name>
        <dbReference type="ChEBI" id="CHEBI:30616"/>
    </ligand>
</feature>
<dbReference type="InterPro" id="IPR001957">
    <property type="entry name" value="Chromosome_initiator_DnaA"/>
</dbReference>
<dbReference type="Gene3D" id="1.10.8.60">
    <property type="match status" value="1"/>
</dbReference>
<evidence type="ECO:0000259" key="13">
    <source>
        <dbReference type="SMART" id="SM00760"/>
    </source>
</evidence>
<evidence type="ECO:0000313" key="14">
    <source>
        <dbReference type="EMBL" id="AXK50677.1"/>
    </source>
</evidence>
<dbReference type="InterPro" id="IPR013159">
    <property type="entry name" value="DnaA_C"/>
</dbReference>
<sequence length="443" mass="51033">MREEELWRKLKEWLISSDLIDHTSYQEYVKTARFYIKEDNDYWIVLTSGMGKIVIENISENLLAKIRELTKEMATLRLLTPDEFNIEEEVRKIQDQSADSENYEYSFDNFVKGDSNIQAFMASKAVASDLGRKWNPLFIYGDSGLGKTHLIKGIEYFVKTEKNSKDYKVKYTTSEEFGKLVVDIISQGHNSIEQFEKNYEEYDVLLIDDIQFLANRGKTNEIFFRIFNSFINNKKQIVFTSDKYPEELNGFDQRMITRFTSGLSVGITTPDFETAIGIINKELDLQHISITDEAKGYIATYFSSDVRKIKGTINKILFWTIQNNSGELITLDHVTNIFKDIPVISIGKMNTRKIKEVVAEKFGVTVKMIDGKSRIANLVNARHLAMYLTKILLNHNLSVIGSEFGGKDHTTVINAVQNVESKIAKDKDYKRMVEQIKKSLTLK</sequence>
<dbReference type="GO" id="GO:0005886">
    <property type="term" value="C:plasma membrane"/>
    <property type="evidence" value="ECO:0007669"/>
    <property type="project" value="TreeGrafter"/>
</dbReference>
<evidence type="ECO:0000259" key="12">
    <source>
        <dbReference type="SMART" id="SM00382"/>
    </source>
</evidence>
<dbReference type="InterPro" id="IPR003593">
    <property type="entry name" value="AAA+_ATPase"/>
</dbReference>
<feature type="domain" description="AAA+ ATPase" evidence="12">
    <location>
        <begin position="133"/>
        <end position="271"/>
    </location>
</feature>
<dbReference type="Proteomes" id="UP000254792">
    <property type="component" value="Chromosome"/>
</dbReference>
<dbReference type="InterPro" id="IPR020591">
    <property type="entry name" value="Chromosome_initiator_DnaA-like"/>
</dbReference>
<evidence type="ECO:0000256" key="4">
    <source>
        <dbReference type="ARBA" id="ARBA00022741"/>
    </source>
</evidence>
<dbReference type="GO" id="GO:0006275">
    <property type="term" value="P:regulation of DNA replication"/>
    <property type="evidence" value="ECO:0007669"/>
    <property type="project" value="UniProtKB-UniRule"/>
</dbReference>
<evidence type="ECO:0000256" key="8">
    <source>
        <dbReference type="HAMAP-Rule" id="MF_00377"/>
    </source>
</evidence>
<dbReference type="PANTHER" id="PTHR30050">
    <property type="entry name" value="CHROMOSOMAL REPLICATION INITIATOR PROTEIN DNAA"/>
    <property type="match status" value="1"/>
</dbReference>
<comment type="similarity">
    <text evidence="1 8 11">Belongs to the DnaA family.</text>
</comment>
<comment type="domain">
    <text evidence="8">Domain I is involved in oligomerization and binding regulators, domain II is flexibile and of varying length in different bacteria, domain III forms the AAA+ region, while domain IV binds dsDNA.</text>
</comment>
<keyword evidence="6 8" id="KW-0446">Lipid-binding</keyword>
<dbReference type="Pfam" id="PF08299">
    <property type="entry name" value="Bac_DnaA_C"/>
    <property type="match status" value="1"/>
</dbReference>
<name>A0A345Z248_9MOLU</name>
<dbReference type="SMART" id="SM00760">
    <property type="entry name" value="Bac_DnaA_C"/>
    <property type="match status" value="1"/>
</dbReference>
<keyword evidence="2 8" id="KW-0963">Cytoplasm</keyword>
<dbReference type="InterPro" id="IPR010921">
    <property type="entry name" value="Trp_repressor/repl_initiator"/>
</dbReference>
<evidence type="ECO:0000256" key="1">
    <source>
        <dbReference type="ARBA" id="ARBA00006583"/>
    </source>
</evidence>
<evidence type="ECO:0000256" key="5">
    <source>
        <dbReference type="ARBA" id="ARBA00022840"/>
    </source>
</evidence>
<dbReference type="Gene3D" id="3.40.50.300">
    <property type="entry name" value="P-loop containing nucleotide triphosphate hydrolases"/>
    <property type="match status" value="1"/>
</dbReference>
<dbReference type="GO" id="GO:0006270">
    <property type="term" value="P:DNA replication initiation"/>
    <property type="evidence" value="ECO:0007669"/>
    <property type="project" value="UniProtKB-UniRule"/>
</dbReference>
<keyword evidence="3 8" id="KW-0235">DNA replication</keyword>
<organism evidence="14 15">
    <name type="scientific">Spiroplasma alleghenense</name>
    <dbReference type="NCBI Taxonomy" id="216931"/>
    <lineage>
        <taxon>Bacteria</taxon>
        <taxon>Bacillati</taxon>
        <taxon>Mycoplasmatota</taxon>
        <taxon>Mollicutes</taxon>
        <taxon>Entomoplasmatales</taxon>
        <taxon>Spiroplasmataceae</taxon>
        <taxon>Spiroplasma</taxon>
    </lineage>
</organism>
<keyword evidence="15" id="KW-1185">Reference proteome</keyword>
<dbReference type="SMART" id="SM00382">
    <property type="entry name" value="AAA"/>
    <property type="match status" value="1"/>
</dbReference>
<feature type="binding site" evidence="8">
    <location>
        <position position="146"/>
    </location>
    <ligand>
        <name>ATP</name>
        <dbReference type="ChEBI" id="CHEBI:30616"/>
    </ligand>
</feature>
<evidence type="ECO:0000256" key="6">
    <source>
        <dbReference type="ARBA" id="ARBA00023121"/>
    </source>
</evidence>
<evidence type="ECO:0000256" key="7">
    <source>
        <dbReference type="ARBA" id="ARBA00023125"/>
    </source>
</evidence>
<dbReference type="CDD" id="cd06571">
    <property type="entry name" value="Bac_DnaA_C"/>
    <property type="match status" value="1"/>
</dbReference>
<feature type="binding site" evidence="8">
    <location>
        <position position="147"/>
    </location>
    <ligand>
        <name>ATP</name>
        <dbReference type="ChEBI" id="CHEBI:30616"/>
    </ligand>
</feature>
<dbReference type="CDD" id="cd00009">
    <property type="entry name" value="AAA"/>
    <property type="match status" value="1"/>
</dbReference>
<keyword evidence="5 8" id="KW-0067">ATP-binding</keyword>
<reference evidence="14 15" key="1">
    <citation type="submission" date="2018-07" db="EMBL/GenBank/DDBJ databases">
        <title>Complete genome sequence of Spiroplasma alleghenense PLHS-1 (ATCC 51752).</title>
        <authorList>
            <person name="Chou L."/>
            <person name="Lee T.-Y."/>
            <person name="Tsai Y.-M."/>
            <person name="Kuo C.-H."/>
        </authorList>
    </citation>
    <scope>NUCLEOTIDE SEQUENCE [LARGE SCALE GENOMIC DNA]</scope>
    <source>
        <strain evidence="14 15">PLHS-1</strain>
    </source>
</reference>
<keyword evidence="7 8" id="KW-0238">DNA-binding</keyword>
<dbReference type="SUPFAM" id="SSF52540">
    <property type="entry name" value="P-loop containing nucleoside triphosphate hydrolases"/>
    <property type="match status" value="1"/>
</dbReference>
<comment type="subcellular location">
    <subcellularLocation>
        <location evidence="8">Cytoplasm</location>
    </subcellularLocation>
</comment>
<evidence type="ECO:0000256" key="3">
    <source>
        <dbReference type="ARBA" id="ARBA00022705"/>
    </source>
</evidence>
<dbReference type="Gene3D" id="1.10.1750.10">
    <property type="match status" value="1"/>
</dbReference>
<comment type="function">
    <text evidence="8 10">Plays an essential role in the initiation and regulation of chromosomal replication. ATP-DnaA binds to the origin of replication (oriC) to initiate formation of the DNA replication initiation complex once per cell cycle. Binds the DnaA box (a 9 base pair repeat at the origin) and separates the double-stranded (ds)DNA. Forms a right-handed helical filament on oriC DNA; dsDNA binds to the exterior of the filament while single-stranded (ss)DNA is stabiized in the filament's interior. The ATP-DnaA-oriC complex binds and stabilizes one strand of the AT-rich DNA unwinding element (DUE), permitting loading of DNA polymerase. After initiation quickly degrades to an ADP-DnaA complex that is not apt for DNA replication. Binds acidic phospholipids.</text>
</comment>
<accession>A0A345Z248</accession>
<feature type="domain" description="Chromosomal replication initiator DnaA C-terminal" evidence="13">
    <location>
        <begin position="350"/>
        <end position="419"/>
    </location>
</feature>
<dbReference type="GO" id="GO:0008289">
    <property type="term" value="F:lipid binding"/>
    <property type="evidence" value="ECO:0007669"/>
    <property type="project" value="UniProtKB-KW"/>
</dbReference>
<feature type="region of interest" description="Domain IV, binds dsDNA" evidence="8">
    <location>
        <begin position="321"/>
        <end position="443"/>
    </location>
</feature>
<dbReference type="InterPro" id="IPR027417">
    <property type="entry name" value="P-loop_NTPase"/>
</dbReference>
<evidence type="ECO:0000256" key="9">
    <source>
        <dbReference type="NCBIfam" id="TIGR00362"/>
    </source>
</evidence>
<dbReference type="GO" id="GO:0003688">
    <property type="term" value="F:DNA replication origin binding"/>
    <property type="evidence" value="ECO:0007669"/>
    <property type="project" value="UniProtKB-UniRule"/>
</dbReference>
<evidence type="ECO:0000256" key="10">
    <source>
        <dbReference type="RuleBase" id="RU000577"/>
    </source>
</evidence>
<evidence type="ECO:0000256" key="2">
    <source>
        <dbReference type="ARBA" id="ARBA00022490"/>
    </source>
</evidence>
<protein>
    <recommendedName>
        <fullName evidence="8 9">Chromosomal replication initiator protein DnaA</fullName>
    </recommendedName>
</protein>
<dbReference type="SUPFAM" id="SSF48295">
    <property type="entry name" value="TrpR-like"/>
    <property type="match status" value="1"/>
</dbReference>
<dbReference type="PANTHER" id="PTHR30050:SF2">
    <property type="entry name" value="CHROMOSOMAL REPLICATION INITIATOR PROTEIN DNAA"/>
    <property type="match status" value="1"/>
</dbReference>
<dbReference type="EMBL" id="CP031376">
    <property type="protein sequence ID" value="AXK50677.1"/>
    <property type="molecule type" value="Genomic_DNA"/>
</dbReference>
<evidence type="ECO:0000256" key="11">
    <source>
        <dbReference type="RuleBase" id="RU004227"/>
    </source>
</evidence>
<dbReference type="AlphaFoldDB" id="A0A345Z248"/>
<gene>
    <name evidence="8 14" type="primary">dnaA</name>
    <name evidence="14" type="ORF">SALLE_v1c00010</name>
</gene>
<dbReference type="PROSITE" id="PS01008">
    <property type="entry name" value="DNAA"/>
    <property type="match status" value="1"/>
</dbReference>
<comment type="caution">
    <text evidence="8">Lacks conserved residue(s) required for the propagation of feature annotation.</text>
</comment>
<dbReference type="InterPro" id="IPR018312">
    <property type="entry name" value="Chromosome_initiator_DnaA_CS"/>
</dbReference>
<evidence type="ECO:0000313" key="15">
    <source>
        <dbReference type="Proteomes" id="UP000254792"/>
    </source>
</evidence>
<keyword evidence="4 8" id="KW-0547">Nucleotide-binding</keyword>
<dbReference type="OrthoDB" id="9807019at2"/>
<dbReference type="GO" id="GO:0005737">
    <property type="term" value="C:cytoplasm"/>
    <property type="evidence" value="ECO:0007669"/>
    <property type="project" value="UniProtKB-SubCell"/>
</dbReference>
<dbReference type="GO" id="GO:0005524">
    <property type="term" value="F:ATP binding"/>
    <property type="evidence" value="ECO:0007669"/>
    <property type="project" value="UniProtKB-UniRule"/>
</dbReference>
<dbReference type="NCBIfam" id="TIGR00362">
    <property type="entry name" value="DnaA"/>
    <property type="match status" value="1"/>
</dbReference>
<dbReference type="HAMAP" id="MF_00377">
    <property type="entry name" value="DnaA_bact"/>
    <property type="match status" value="1"/>
</dbReference>
<feature type="region of interest" description="Domain I, interacts with DnaA modulators" evidence="8">
    <location>
        <begin position="1"/>
        <end position="96"/>
    </location>
</feature>
<dbReference type="Pfam" id="PF00308">
    <property type="entry name" value="Bac_DnaA"/>
    <property type="match status" value="1"/>
</dbReference>
<dbReference type="RefSeq" id="WP_115557608.1">
    <property type="nucleotide sequence ID" value="NZ_CP031376.1"/>
</dbReference>